<dbReference type="Gene3D" id="1.20.1090.10">
    <property type="entry name" value="Dehydroquinate synthase-like - alpha domain"/>
    <property type="match status" value="1"/>
</dbReference>
<organism evidence="8 9">
    <name type="scientific">Diacronema lutheri</name>
    <name type="common">Unicellular marine alga</name>
    <name type="synonym">Monochrysis lutheri</name>
    <dbReference type="NCBI Taxonomy" id="2081491"/>
    <lineage>
        <taxon>Eukaryota</taxon>
        <taxon>Haptista</taxon>
        <taxon>Haptophyta</taxon>
        <taxon>Pavlovophyceae</taxon>
        <taxon>Pavlovales</taxon>
        <taxon>Pavlovaceae</taxon>
        <taxon>Diacronema</taxon>
    </lineage>
</organism>
<name>A0A8J6C7M1_DIALT</name>
<feature type="domain" description="3-dehydroquinate synthase C-terminal" evidence="7">
    <location>
        <begin position="215"/>
        <end position="358"/>
    </location>
</feature>
<evidence type="ECO:0000259" key="7">
    <source>
        <dbReference type="Pfam" id="PF24621"/>
    </source>
</evidence>
<dbReference type="Gene3D" id="3.40.50.1970">
    <property type="match status" value="1"/>
</dbReference>
<dbReference type="Pfam" id="PF01761">
    <property type="entry name" value="DHQ_synthase"/>
    <property type="match status" value="1"/>
</dbReference>
<keyword evidence="3" id="KW-0479">Metal-binding</keyword>
<comment type="caution">
    <text evidence="8">The sequence shown here is derived from an EMBL/GenBank/DDBJ whole genome shotgun (WGS) entry which is preliminary data.</text>
</comment>
<feature type="compositionally biased region" description="Basic and acidic residues" evidence="5">
    <location>
        <begin position="412"/>
        <end position="421"/>
    </location>
</feature>
<gene>
    <name evidence="8" type="ORF">KFE25_003690</name>
</gene>
<evidence type="ECO:0000256" key="2">
    <source>
        <dbReference type="ARBA" id="ARBA00001941"/>
    </source>
</evidence>
<protein>
    <recommendedName>
        <fullName evidence="10">3-dehydroquinate synthase domain-containing protein</fullName>
    </recommendedName>
</protein>
<dbReference type="SUPFAM" id="SSF56796">
    <property type="entry name" value="Dehydroquinate synthase-like"/>
    <property type="match status" value="1"/>
</dbReference>
<evidence type="ECO:0000313" key="8">
    <source>
        <dbReference type="EMBL" id="KAG8461121.1"/>
    </source>
</evidence>
<dbReference type="InterPro" id="IPR050071">
    <property type="entry name" value="Dehydroquinate_synthase"/>
</dbReference>
<keyword evidence="9" id="KW-1185">Reference proteome</keyword>
<evidence type="ECO:0000256" key="1">
    <source>
        <dbReference type="ARBA" id="ARBA00001911"/>
    </source>
</evidence>
<dbReference type="GO" id="GO:0003856">
    <property type="term" value="F:3-dehydroquinate synthase activity"/>
    <property type="evidence" value="ECO:0007669"/>
    <property type="project" value="TreeGrafter"/>
</dbReference>
<dbReference type="InterPro" id="IPR056179">
    <property type="entry name" value="DHQS_C"/>
</dbReference>
<keyword evidence="4" id="KW-0520">NAD</keyword>
<evidence type="ECO:0000313" key="9">
    <source>
        <dbReference type="Proteomes" id="UP000751190"/>
    </source>
</evidence>
<sequence length="473" mass="52266">MAPLHIPAEMDNKDFLQKTAREHKLESKQLPNGVKELTMHIGDHTYPVYLGYNKLPELVGELKKLDLDKVFLGYDEMTAKHCGHRLEAELSKQGIAFERHVMGLTEAAKTVSTLDGVLETFLKMGGSRKTVMMPVGGGIVSNTYGLAAGLLFRGIRLVQVPTSFLNAHDAASSSQKQAVNHAGYKNIVGLYHCPTMVLVDTSFYASLGKSQMKAGLGELTKNAALFGGVHHELMKRTVAVKGYQLSGEDLVEATFTGIAAKDMLLKLDPREKHIALLFEYGHTIGHALELTEGTVTSHGEGVAIGMLGASFIANKMGIMSDADRAEHDQLIEWLDPEILLPERDITAEVLDKVLHDNKRGYIPEKEGHAPFILNKRIGEMHYPNIYYLEYVPVPLVQQAIEYVVERMRKRGYDADPAKDGTPKATTRRAAKPLKRHPSSFVYGDDLPEAKVAKTLEKAVTSEHTISMRAPDKF</sequence>
<dbReference type="OMA" id="RIGEMHY"/>
<feature type="domain" description="3-dehydroquinate synthase N-terminal" evidence="6">
    <location>
        <begin position="105"/>
        <end position="213"/>
    </location>
</feature>
<reference evidence="8" key="1">
    <citation type="submission" date="2021-05" db="EMBL/GenBank/DDBJ databases">
        <title>The genome of the haptophyte Pavlova lutheri (Diacronema luteri, Pavlovales) - a model for lipid biosynthesis in eukaryotic algae.</title>
        <authorList>
            <person name="Hulatt C.J."/>
            <person name="Posewitz M.C."/>
        </authorList>
    </citation>
    <scope>NUCLEOTIDE SEQUENCE</scope>
    <source>
        <strain evidence="8">NIVA-4/92</strain>
    </source>
</reference>
<dbReference type="GO" id="GO:0046872">
    <property type="term" value="F:metal ion binding"/>
    <property type="evidence" value="ECO:0007669"/>
    <property type="project" value="UniProtKB-KW"/>
</dbReference>
<evidence type="ECO:0000259" key="6">
    <source>
        <dbReference type="Pfam" id="PF01761"/>
    </source>
</evidence>
<dbReference type="EMBL" id="JAGTXO010000028">
    <property type="protein sequence ID" value="KAG8461121.1"/>
    <property type="molecule type" value="Genomic_DNA"/>
</dbReference>
<feature type="region of interest" description="Disordered" evidence="5">
    <location>
        <begin position="412"/>
        <end position="441"/>
    </location>
</feature>
<dbReference type="OrthoDB" id="197068at2759"/>
<evidence type="ECO:0000256" key="5">
    <source>
        <dbReference type="SAM" id="MobiDB-lite"/>
    </source>
</evidence>
<accession>A0A8J6C7M1</accession>
<dbReference type="InterPro" id="IPR030960">
    <property type="entry name" value="DHQS/DOIS_N"/>
</dbReference>
<dbReference type="Proteomes" id="UP000751190">
    <property type="component" value="Unassembled WGS sequence"/>
</dbReference>
<dbReference type="PANTHER" id="PTHR43622">
    <property type="entry name" value="3-DEHYDROQUINATE SYNTHASE"/>
    <property type="match status" value="1"/>
</dbReference>
<dbReference type="AlphaFoldDB" id="A0A8J6C7M1"/>
<dbReference type="Pfam" id="PF24621">
    <property type="entry name" value="DHQS_C"/>
    <property type="match status" value="1"/>
</dbReference>
<dbReference type="PANTHER" id="PTHR43622:SF1">
    <property type="entry name" value="3-DEHYDROQUINATE SYNTHASE"/>
    <property type="match status" value="1"/>
</dbReference>
<evidence type="ECO:0008006" key="10">
    <source>
        <dbReference type="Google" id="ProtNLM"/>
    </source>
</evidence>
<feature type="compositionally biased region" description="Basic residues" evidence="5">
    <location>
        <begin position="425"/>
        <end position="437"/>
    </location>
</feature>
<evidence type="ECO:0000256" key="3">
    <source>
        <dbReference type="ARBA" id="ARBA00022723"/>
    </source>
</evidence>
<comment type="cofactor">
    <cofactor evidence="2">
        <name>Co(2+)</name>
        <dbReference type="ChEBI" id="CHEBI:48828"/>
    </cofactor>
</comment>
<comment type="cofactor">
    <cofactor evidence="1">
        <name>NAD(+)</name>
        <dbReference type="ChEBI" id="CHEBI:57540"/>
    </cofactor>
</comment>
<evidence type="ECO:0000256" key="4">
    <source>
        <dbReference type="ARBA" id="ARBA00023027"/>
    </source>
</evidence>
<proteinExistence type="predicted"/>